<dbReference type="EMBL" id="QJPH01000346">
    <property type="protein sequence ID" value="PZN77030.1"/>
    <property type="molecule type" value="Genomic_DNA"/>
</dbReference>
<dbReference type="Proteomes" id="UP000249396">
    <property type="component" value="Unassembled WGS sequence"/>
</dbReference>
<evidence type="ECO:0000313" key="3">
    <source>
        <dbReference type="Proteomes" id="UP000249396"/>
    </source>
</evidence>
<dbReference type="AlphaFoldDB" id="A0A2W4SPC7"/>
<evidence type="ECO:0000313" key="2">
    <source>
        <dbReference type="EMBL" id="PZN77030.1"/>
    </source>
</evidence>
<protein>
    <recommendedName>
        <fullName evidence="4">Coiled coil domain-containing protein</fullName>
    </recommendedName>
</protein>
<evidence type="ECO:0008006" key="4">
    <source>
        <dbReference type="Google" id="ProtNLM"/>
    </source>
</evidence>
<organism evidence="2 3">
    <name type="scientific">Candidatus Methylumidiphilus alinenensis</name>
    <dbReference type="NCBI Taxonomy" id="2202197"/>
    <lineage>
        <taxon>Bacteria</taxon>
        <taxon>Pseudomonadati</taxon>
        <taxon>Pseudomonadota</taxon>
        <taxon>Gammaproteobacteria</taxon>
        <taxon>Methylococcales</taxon>
        <taxon>Candidatus Methylumidiphilus</taxon>
    </lineage>
</organism>
<sequence length="103" mass="11541">MGAAKSTKDEYIDKAKQQIEELKGDLESLQAKAAEATGDLKLKFEEHLPELQAKLKEGEAKLEEAIASADHLWDEIKDEAEEKWSGLQEGFKDSLTKVKSFFS</sequence>
<evidence type="ECO:0000256" key="1">
    <source>
        <dbReference type="SAM" id="Coils"/>
    </source>
</evidence>
<feature type="coiled-coil region" evidence="1">
    <location>
        <begin position="12"/>
        <end position="68"/>
    </location>
</feature>
<accession>A0A2W4SPC7</accession>
<gene>
    <name evidence="2" type="ORF">DM484_15540</name>
</gene>
<comment type="caution">
    <text evidence="2">The sequence shown here is derived from an EMBL/GenBank/DDBJ whole genome shotgun (WGS) entry which is preliminary data.</text>
</comment>
<proteinExistence type="predicted"/>
<dbReference type="Gene3D" id="1.20.120.20">
    <property type="entry name" value="Apolipoprotein"/>
    <property type="match status" value="1"/>
</dbReference>
<name>A0A2W4SPC7_9GAMM</name>
<dbReference type="SUPFAM" id="SSF58113">
    <property type="entry name" value="Apolipoprotein A-I"/>
    <property type="match status" value="1"/>
</dbReference>
<reference evidence="2 3" key="1">
    <citation type="journal article" date="2018" name="Aquat. Microb. Ecol.">
        <title>Gammaproteobacterial methanotrophs dominate.</title>
        <authorList>
            <person name="Rissanen A.J."/>
            <person name="Saarenheimo J."/>
            <person name="Tiirola M."/>
            <person name="Peura S."/>
            <person name="Aalto S.L."/>
            <person name="Karvinen A."/>
            <person name="Nykanen H."/>
        </authorList>
    </citation>
    <scope>NUCLEOTIDE SEQUENCE [LARGE SCALE GENOMIC DNA]</scope>
    <source>
        <strain evidence="2">AMbin10</strain>
    </source>
</reference>
<keyword evidence="1" id="KW-0175">Coiled coil</keyword>